<evidence type="ECO:0000256" key="8">
    <source>
        <dbReference type="ARBA" id="ARBA00049244"/>
    </source>
</evidence>
<proteinExistence type="inferred from homology"/>
<keyword evidence="4" id="KW-0548">Nucleotidyltransferase</keyword>
<dbReference type="Proteomes" id="UP001283361">
    <property type="component" value="Unassembled WGS sequence"/>
</dbReference>
<dbReference type="InterPro" id="IPR043502">
    <property type="entry name" value="DNA/RNA_pol_sf"/>
</dbReference>
<feature type="compositionally biased region" description="Basic and acidic residues" evidence="9">
    <location>
        <begin position="1293"/>
        <end position="1310"/>
    </location>
</feature>
<dbReference type="GO" id="GO:0000166">
    <property type="term" value="F:nucleotide binding"/>
    <property type="evidence" value="ECO:0007669"/>
    <property type="project" value="InterPro"/>
</dbReference>
<evidence type="ECO:0000256" key="4">
    <source>
        <dbReference type="ARBA" id="ARBA00022695"/>
    </source>
</evidence>
<evidence type="ECO:0000256" key="5">
    <source>
        <dbReference type="ARBA" id="ARBA00022705"/>
    </source>
</evidence>
<dbReference type="InterPro" id="IPR004868">
    <property type="entry name" value="DNA-dir_DNA_pol_B_mt/vir"/>
</dbReference>
<evidence type="ECO:0000259" key="10">
    <source>
        <dbReference type="Pfam" id="PF03175"/>
    </source>
</evidence>
<dbReference type="InterPro" id="IPR012337">
    <property type="entry name" value="RNaseH-like_sf"/>
</dbReference>
<feature type="compositionally biased region" description="Basic residues" evidence="9">
    <location>
        <begin position="45"/>
        <end position="65"/>
    </location>
</feature>
<dbReference type="EMBL" id="JAWDGP010006782">
    <property type="protein sequence ID" value="KAK3735514.1"/>
    <property type="molecule type" value="Genomic_DNA"/>
</dbReference>
<dbReference type="Gene3D" id="3.90.1600.10">
    <property type="entry name" value="Palm domain of DNA polymerase"/>
    <property type="match status" value="1"/>
</dbReference>
<dbReference type="PANTHER" id="PTHR31511">
    <property type="entry name" value="PROTEIN CBG23764"/>
    <property type="match status" value="1"/>
</dbReference>
<evidence type="ECO:0000313" key="12">
    <source>
        <dbReference type="Proteomes" id="UP001283361"/>
    </source>
</evidence>
<evidence type="ECO:0000256" key="7">
    <source>
        <dbReference type="ARBA" id="ARBA00023125"/>
    </source>
</evidence>
<dbReference type="InterPro" id="IPR023211">
    <property type="entry name" value="DNA_pol_palm_dom_sf"/>
</dbReference>
<feature type="region of interest" description="Disordered" evidence="9">
    <location>
        <begin position="1279"/>
        <end position="1326"/>
    </location>
</feature>
<dbReference type="EC" id="2.7.7.7" evidence="2"/>
<sequence>MVTMDEYIEQLLAEMPESTLHDVVKNILDEPIPEAVKGRLLKPLQPRKYRPSPPPRKAKERKRKAIEKEFDPIPRHKVLRSVKDYQDEIQGLFAENKTDELTFRQTPWALGNFLRGWQLDVPRGHPQGADPRAFLEGTESQIRRKLEEELRTLGGGLKFQLALKVDLVKVNPDGSEEYTDPVLRHKQEAVLQKSEITAALRQALPRVLETLEKWTQRGSGWAVVQVHTLWLDIARYQPLRGGSYIPLPKKLQDKKAVVNVKNGDDHCLRWALRSALFQAAKDPQRPAKYPTEDGLDFTGIEAPTPISQIGMVERQNNLAINVFGWDKGVIVHRLSKQPEDMPRTNLLLIEKAGKFRCIWIKNLNRLLYDQSKHREKKHFCERCLHGYSREDLLEDHKPECQGIGQTAAWVEMPEEGKNKFTFQNHHKQLPAPYIIYADFEALTTKVEGPELDPTKSNTQRTQHHEACSYCYVKVRCDGQTEAPVEYRGPDAAEHFLRALQEEERGIKGVLSNPQAMLMTRADWETHRTARRCHVCDGLLEGDSVRDHCHITGKYRGAAHSACNLKLRLDPKTTTIPVVFHNLRGYDSHLLMQAISKVEGRMSCIPNNTEKYISFSLGQLRFIDSAQFLQASLSKLVDANKPEAFHITARYEPDHLMRKGVYPYEYVDSWERFEETKLPPKEAFYSKLSDEHIDDDDYKHAQRVWETFGCQTLGNYADLYCRTDVLLLADVFENFRKTSQKQYGLDPANYYTSPGLSWDALLKKTGVELELLTDYDQHLFIEKGMRGGISMVSKRHARANNPAVEGYDPERPNSHILYLDANNLYGWAMSQPLPTGGFRWVEDCDGLAGTLKDQPADGTEGFILEVGLEYPQELHDEHNAYPLAPERTVVQKKWMSEYQQGLLGAGVASAEVEKLVPNLRDKNHYVLHYRNLQLYLSLGMKLKKVHRALRFEQSPWMEPYIRMNTELRKQATSAFEKDLYKLMNNSVFGKTMENLRRRVNVKLVRSHEEDKLRRLIASPSFARVNIFDDDLAAVEVHKSRLVLNRPVYVGMSILDLSKTLMYDFCYGQLKNQYGDRCQLLYTDTDSLLLEIQTEDVYRDMVAHAGLYDTSDYPREHPLHSVENKKVVGKMTDECAGRPIAEYIGLRPKIYSILEANRDHIKKAKGVKKAVVKKHIRHEQYREALFEKTTFRHGMDILRSERHHIYGQRLNKVSLSPFDSKRWIAENGVETLAYGHRDALPTGTASRAEMNAYIDELLNVLDLRSQDNKAQARRAWSRSVRAYTPGGTTQGQLLDDDRPRARQAHRGSEHQLQKGASALEDRQGGREP</sequence>
<dbReference type="PANTHER" id="PTHR31511:SF12">
    <property type="entry name" value="RHO TERMINATION FACTOR N-TERMINAL DOMAIN-CONTAINING PROTEIN"/>
    <property type="match status" value="1"/>
</dbReference>
<name>A0AAE0Y8Y1_9GAST</name>
<protein>
    <recommendedName>
        <fullName evidence="2">DNA-directed DNA polymerase</fullName>
        <ecNumber evidence="2">2.7.7.7</ecNumber>
    </recommendedName>
</protein>
<dbReference type="GO" id="GO:0006260">
    <property type="term" value="P:DNA replication"/>
    <property type="evidence" value="ECO:0007669"/>
    <property type="project" value="UniProtKB-KW"/>
</dbReference>
<keyword evidence="7" id="KW-0238">DNA-binding</keyword>
<dbReference type="GO" id="GO:0003887">
    <property type="term" value="F:DNA-directed DNA polymerase activity"/>
    <property type="evidence" value="ECO:0007669"/>
    <property type="project" value="UniProtKB-KW"/>
</dbReference>
<dbReference type="SUPFAM" id="SSF53098">
    <property type="entry name" value="Ribonuclease H-like"/>
    <property type="match status" value="1"/>
</dbReference>
<keyword evidence="5" id="KW-0235">DNA replication</keyword>
<evidence type="ECO:0000256" key="6">
    <source>
        <dbReference type="ARBA" id="ARBA00022932"/>
    </source>
</evidence>
<gene>
    <name evidence="11" type="ORF">RRG08_007133</name>
</gene>
<dbReference type="SUPFAM" id="SSF56672">
    <property type="entry name" value="DNA/RNA polymerases"/>
    <property type="match status" value="1"/>
</dbReference>
<reference evidence="11" key="1">
    <citation type="journal article" date="2023" name="G3 (Bethesda)">
        <title>A reference genome for the long-term kleptoplast-retaining sea slug Elysia crispata morphotype clarki.</title>
        <authorList>
            <person name="Eastman K.E."/>
            <person name="Pendleton A.L."/>
            <person name="Shaikh M.A."/>
            <person name="Suttiyut T."/>
            <person name="Ogas R."/>
            <person name="Tomko P."/>
            <person name="Gavelis G."/>
            <person name="Widhalm J.R."/>
            <person name="Wisecaver J.H."/>
        </authorList>
    </citation>
    <scope>NUCLEOTIDE SEQUENCE</scope>
    <source>
        <strain evidence="11">ECLA1</strain>
    </source>
</reference>
<comment type="similarity">
    <text evidence="1">Belongs to the DNA polymerase type-B family.</text>
</comment>
<evidence type="ECO:0000256" key="1">
    <source>
        <dbReference type="ARBA" id="ARBA00005755"/>
    </source>
</evidence>
<comment type="catalytic activity">
    <reaction evidence="8">
        <text>DNA(n) + a 2'-deoxyribonucleoside 5'-triphosphate = DNA(n+1) + diphosphate</text>
        <dbReference type="Rhea" id="RHEA:22508"/>
        <dbReference type="Rhea" id="RHEA-COMP:17339"/>
        <dbReference type="Rhea" id="RHEA-COMP:17340"/>
        <dbReference type="ChEBI" id="CHEBI:33019"/>
        <dbReference type="ChEBI" id="CHEBI:61560"/>
        <dbReference type="ChEBI" id="CHEBI:173112"/>
        <dbReference type="EC" id="2.7.7.7"/>
    </reaction>
</comment>
<dbReference type="Pfam" id="PF03175">
    <property type="entry name" value="DNA_pol_B_2"/>
    <property type="match status" value="1"/>
</dbReference>
<accession>A0AAE0Y8Y1</accession>
<evidence type="ECO:0000256" key="3">
    <source>
        <dbReference type="ARBA" id="ARBA00022679"/>
    </source>
</evidence>
<evidence type="ECO:0000256" key="2">
    <source>
        <dbReference type="ARBA" id="ARBA00012417"/>
    </source>
</evidence>
<keyword evidence="12" id="KW-1185">Reference proteome</keyword>
<feature type="compositionally biased region" description="Basic and acidic residues" evidence="9">
    <location>
        <begin position="1317"/>
        <end position="1326"/>
    </location>
</feature>
<dbReference type="SUPFAM" id="SSF54060">
    <property type="entry name" value="His-Me finger endonucleases"/>
    <property type="match status" value="1"/>
</dbReference>
<comment type="caution">
    <text evidence="11">The sequence shown here is derived from an EMBL/GenBank/DDBJ whole genome shotgun (WGS) entry which is preliminary data.</text>
</comment>
<dbReference type="InterPro" id="IPR044925">
    <property type="entry name" value="His-Me_finger_sf"/>
</dbReference>
<dbReference type="GO" id="GO:0003677">
    <property type="term" value="F:DNA binding"/>
    <property type="evidence" value="ECO:0007669"/>
    <property type="project" value="UniProtKB-KW"/>
</dbReference>
<evidence type="ECO:0000256" key="9">
    <source>
        <dbReference type="SAM" id="MobiDB-lite"/>
    </source>
</evidence>
<keyword evidence="6" id="KW-0239">DNA-directed DNA polymerase</keyword>
<organism evidence="11 12">
    <name type="scientific">Elysia crispata</name>
    <name type="common">lettuce slug</name>
    <dbReference type="NCBI Taxonomy" id="231223"/>
    <lineage>
        <taxon>Eukaryota</taxon>
        <taxon>Metazoa</taxon>
        <taxon>Spiralia</taxon>
        <taxon>Lophotrochozoa</taxon>
        <taxon>Mollusca</taxon>
        <taxon>Gastropoda</taxon>
        <taxon>Heterobranchia</taxon>
        <taxon>Euthyneura</taxon>
        <taxon>Panpulmonata</taxon>
        <taxon>Sacoglossa</taxon>
        <taxon>Placobranchoidea</taxon>
        <taxon>Plakobranchidae</taxon>
        <taxon>Elysia</taxon>
    </lineage>
</organism>
<keyword evidence="3" id="KW-0808">Transferase</keyword>
<feature type="domain" description="DNA-directed DNA polymerase family B mitochondria/virus" evidence="10">
    <location>
        <begin position="577"/>
        <end position="1064"/>
    </location>
</feature>
<evidence type="ECO:0000313" key="11">
    <source>
        <dbReference type="EMBL" id="KAK3735514.1"/>
    </source>
</evidence>
<feature type="region of interest" description="Disordered" evidence="9">
    <location>
        <begin position="39"/>
        <end position="65"/>
    </location>
</feature>